<dbReference type="PANTHER" id="PTHR17357">
    <property type="entry name" value="GM2 GANGLIOSIDE ACTIVATOR PROTEIN"/>
    <property type="match status" value="1"/>
</dbReference>
<protein>
    <recommendedName>
        <fullName evidence="3">MD-2-related lipid-recognition domain-containing protein</fullName>
    </recommendedName>
</protein>
<evidence type="ECO:0000256" key="1">
    <source>
        <dbReference type="ARBA" id="ARBA00022729"/>
    </source>
</evidence>
<organism evidence="4 5">
    <name type="scientific">Daphnia sinensis</name>
    <dbReference type="NCBI Taxonomy" id="1820382"/>
    <lineage>
        <taxon>Eukaryota</taxon>
        <taxon>Metazoa</taxon>
        <taxon>Ecdysozoa</taxon>
        <taxon>Arthropoda</taxon>
        <taxon>Crustacea</taxon>
        <taxon>Branchiopoda</taxon>
        <taxon>Diplostraca</taxon>
        <taxon>Cladocera</taxon>
        <taxon>Anomopoda</taxon>
        <taxon>Daphniidae</taxon>
        <taxon>Daphnia</taxon>
        <taxon>Daphnia similis group</taxon>
    </lineage>
</organism>
<accession>A0AAD5L904</accession>
<dbReference type="AlphaFoldDB" id="A0AAD5L904"/>
<name>A0AAD5L904_9CRUS</name>
<dbReference type="SMART" id="SM00737">
    <property type="entry name" value="ML"/>
    <property type="match status" value="1"/>
</dbReference>
<dbReference type="InterPro" id="IPR028996">
    <property type="entry name" value="GM2-AP"/>
</dbReference>
<keyword evidence="1 2" id="KW-0732">Signal</keyword>
<dbReference type="GO" id="GO:0008047">
    <property type="term" value="F:enzyme activator activity"/>
    <property type="evidence" value="ECO:0007669"/>
    <property type="project" value="InterPro"/>
</dbReference>
<evidence type="ECO:0000256" key="2">
    <source>
        <dbReference type="SAM" id="SignalP"/>
    </source>
</evidence>
<evidence type="ECO:0000259" key="3">
    <source>
        <dbReference type="SMART" id="SM00737"/>
    </source>
</evidence>
<dbReference type="InterPro" id="IPR003172">
    <property type="entry name" value="ML_dom"/>
</dbReference>
<sequence length="214" mass="24033">MSKKCIFYLLSFLVVMSNGLGRFTSKSQNQMVIQRLDEKYANDDVVRYRKPGFTLKLKKFDWSTCSGPDALAQINEFDLSEPLSIPGNVTVTVDSILRGDITTPLKVIVQVQKKVGFLWIEVPCVDNVGSCNYEDLCAELPFPPGVPCPEPFLALGLPCNCPVLQGDYFIRNKLVYIPDEHIPQFLARGQYSVQVRASINSQEVICFQSKFVLV</sequence>
<comment type="caution">
    <text evidence="4">The sequence shown here is derived from an EMBL/GenBank/DDBJ whole genome shotgun (WGS) entry which is preliminary data.</text>
</comment>
<dbReference type="GO" id="GO:0009898">
    <property type="term" value="C:cytoplasmic side of plasma membrane"/>
    <property type="evidence" value="ECO:0007669"/>
    <property type="project" value="TreeGrafter"/>
</dbReference>
<dbReference type="Pfam" id="PF02221">
    <property type="entry name" value="E1_DerP2_DerF2"/>
    <property type="match status" value="1"/>
</dbReference>
<dbReference type="InterPro" id="IPR036846">
    <property type="entry name" value="GM2-AP_sf"/>
</dbReference>
<feature type="chain" id="PRO_5042053588" description="MD-2-related lipid-recognition domain-containing protein" evidence="2">
    <location>
        <begin position="22"/>
        <end position="214"/>
    </location>
</feature>
<dbReference type="EMBL" id="WJBH02000006">
    <property type="protein sequence ID" value="KAI9557540.1"/>
    <property type="molecule type" value="Genomic_DNA"/>
</dbReference>
<feature type="signal peptide" evidence="2">
    <location>
        <begin position="1"/>
        <end position="21"/>
    </location>
</feature>
<dbReference type="GO" id="GO:0006689">
    <property type="term" value="P:ganglioside catabolic process"/>
    <property type="evidence" value="ECO:0007669"/>
    <property type="project" value="InterPro"/>
</dbReference>
<feature type="domain" description="MD-2-related lipid-recognition" evidence="3">
    <location>
        <begin position="62"/>
        <end position="211"/>
    </location>
</feature>
<dbReference type="Gene3D" id="2.70.220.10">
    <property type="entry name" value="Ganglioside GM2 activator"/>
    <property type="match status" value="1"/>
</dbReference>
<dbReference type="GO" id="GO:0005319">
    <property type="term" value="F:lipid transporter activity"/>
    <property type="evidence" value="ECO:0007669"/>
    <property type="project" value="TreeGrafter"/>
</dbReference>
<evidence type="ECO:0000313" key="4">
    <source>
        <dbReference type="EMBL" id="KAI9557540.1"/>
    </source>
</evidence>
<gene>
    <name evidence="4" type="ORF">GHT06_017368</name>
</gene>
<dbReference type="SUPFAM" id="SSF63707">
    <property type="entry name" value="Ganglioside M2 (gm2) activator"/>
    <property type="match status" value="1"/>
</dbReference>
<evidence type="ECO:0000313" key="5">
    <source>
        <dbReference type="Proteomes" id="UP000820818"/>
    </source>
</evidence>
<proteinExistence type="predicted"/>
<dbReference type="Proteomes" id="UP000820818">
    <property type="component" value="Linkage Group LG6"/>
</dbReference>
<keyword evidence="5" id="KW-1185">Reference proteome</keyword>
<reference evidence="4 5" key="1">
    <citation type="submission" date="2022-05" db="EMBL/GenBank/DDBJ databases">
        <title>A multi-omics perspective on studying reproductive biology in Daphnia sinensis.</title>
        <authorList>
            <person name="Jia J."/>
        </authorList>
    </citation>
    <scope>NUCLEOTIDE SEQUENCE [LARGE SCALE GENOMIC DNA]</scope>
    <source>
        <strain evidence="4 5">WSL</strain>
    </source>
</reference>
<dbReference type="PANTHER" id="PTHR17357:SF0">
    <property type="entry name" value="GANGLIOSIDE GM2 ACTIVATOR"/>
    <property type="match status" value="1"/>
</dbReference>